<feature type="region of interest" description="Disordered" evidence="2">
    <location>
        <begin position="93"/>
        <end position="120"/>
    </location>
</feature>
<name>S2JNZ1_MUCC1</name>
<evidence type="ECO:0000313" key="3">
    <source>
        <dbReference type="EMBL" id="EPB84328.1"/>
    </source>
</evidence>
<dbReference type="OrthoDB" id="3197614at2759"/>
<dbReference type="eggNOG" id="ENOG502S5PD">
    <property type="taxonomic scope" value="Eukaryota"/>
</dbReference>
<feature type="compositionally biased region" description="Low complexity" evidence="2">
    <location>
        <begin position="101"/>
        <end position="120"/>
    </location>
</feature>
<organism evidence="3 4">
    <name type="scientific">Mucor circinelloides f. circinelloides (strain 1006PhL)</name>
    <name type="common">Mucormycosis agent</name>
    <name type="synonym">Calyptromyces circinelloides</name>
    <dbReference type="NCBI Taxonomy" id="1220926"/>
    <lineage>
        <taxon>Eukaryota</taxon>
        <taxon>Fungi</taxon>
        <taxon>Fungi incertae sedis</taxon>
        <taxon>Mucoromycota</taxon>
        <taxon>Mucoromycotina</taxon>
        <taxon>Mucoromycetes</taxon>
        <taxon>Mucorales</taxon>
        <taxon>Mucorineae</taxon>
        <taxon>Mucoraceae</taxon>
        <taxon>Mucor</taxon>
    </lineage>
</organism>
<dbReference type="InParanoid" id="S2JNZ1"/>
<keyword evidence="4" id="KW-1185">Reference proteome</keyword>
<evidence type="ECO:0000256" key="1">
    <source>
        <dbReference type="SAM" id="Coils"/>
    </source>
</evidence>
<protein>
    <submittedName>
        <fullName evidence="3">Uncharacterized protein</fullName>
    </submittedName>
</protein>
<dbReference type="STRING" id="1220926.S2JNZ1"/>
<gene>
    <name evidence="3" type="ORF">HMPREF1544_08923</name>
</gene>
<sequence length="440" mass="49375">MDLEAPINAGHRFVVEAENYEDNENWLKAAEAHSKAAEQFEIAIQDSVEDEAIRTLKLLSSNHQKKANELNRKAQRLIKAAAKNRMHHMVGSRGGLRNALSSSQQQQPHPHYYHSSQEYGNASASNSSSIISRLAGIPASTVDSGDIGESYTFLPNIERQELDFLKFFESVNKLVENVCNPAVAFTSAPLNENDIPIPDEVDVEETSTTLHQSRTGNAMMTDSYFIVTDPKDESMVNAIQKQLGSLSISSVTAANTVDACKLENEKLRFQLAHLQKRLKSLQMSAEENDMLKSSVLQFRDDVHKQAKRIMQSHHESSMRASSSLIAGGPNLMYGSRHSPLAAGNGNNNPDLGMYVKLVVGNRDSILTESQNYWDIAFRLRDLEEENKQLRLQNEKQKVLVNRYKERWEMLKANAKKRRAPSSLSTVVSHVITEELEEEIL</sequence>
<reference evidence="4" key="1">
    <citation type="submission" date="2013-05" db="EMBL/GenBank/DDBJ databases">
        <title>The Genome sequence of Mucor circinelloides f. circinelloides 1006PhL.</title>
        <authorList>
            <consortium name="The Broad Institute Genomics Platform"/>
            <person name="Cuomo C."/>
            <person name="Earl A."/>
            <person name="Findley K."/>
            <person name="Lee S.C."/>
            <person name="Walker B."/>
            <person name="Young S."/>
            <person name="Zeng Q."/>
            <person name="Gargeya S."/>
            <person name="Fitzgerald M."/>
            <person name="Haas B."/>
            <person name="Abouelleil A."/>
            <person name="Allen A.W."/>
            <person name="Alvarado L."/>
            <person name="Arachchi H.M."/>
            <person name="Berlin A.M."/>
            <person name="Chapman S.B."/>
            <person name="Gainer-Dewar J."/>
            <person name="Goldberg J."/>
            <person name="Griggs A."/>
            <person name="Gujja S."/>
            <person name="Hansen M."/>
            <person name="Howarth C."/>
            <person name="Imamovic A."/>
            <person name="Ireland A."/>
            <person name="Larimer J."/>
            <person name="McCowan C."/>
            <person name="Murphy C."/>
            <person name="Pearson M."/>
            <person name="Poon T.W."/>
            <person name="Priest M."/>
            <person name="Roberts A."/>
            <person name="Saif S."/>
            <person name="Shea T."/>
            <person name="Sisk P."/>
            <person name="Sykes S."/>
            <person name="Wortman J."/>
            <person name="Nusbaum C."/>
            <person name="Birren B."/>
        </authorList>
    </citation>
    <scope>NUCLEOTIDE SEQUENCE [LARGE SCALE GENOMIC DNA]</scope>
    <source>
        <strain evidence="4">1006PhL</strain>
    </source>
</reference>
<dbReference type="EMBL" id="KE124042">
    <property type="protein sequence ID" value="EPB84328.1"/>
    <property type="molecule type" value="Genomic_DNA"/>
</dbReference>
<keyword evidence="1" id="KW-0175">Coiled coil</keyword>
<dbReference type="SUPFAM" id="SSF140361">
    <property type="entry name" value="MIT domain-like"/>
    <property type="match status" value="1"/>
</dbReference>
<evidence type="ECO:0000313" key="4">
    <source>
        <dbReference type="Proteomes" id="UP000014254"/>
    </source>
</evidence>
<dbReference type="Proteomes" id="UP000014254">
    <property type="component" value="Unassembled WGS sequence"/>
</dbReference>
<dbReference type="VEuPathDB" id="FungiDB:HMPREF1544_08923"/>
<feature type="coiled-coil region" evidence="1">
    <location>
        <begin position="379"/>
        <end position="406"/>
    </location>
</feature>
<proteinExistence type="predicted"/>
<dbReference type="AlphaFoldDB" id="S2JNZ1"/>
<feature type="coiled-coil region" evidence="1">
    <location>
        <begin position="257"/>
        <end position="284"/>
    </location>
</feature>
<dbReference type="OMA" id="RMLYNEH"/>
<accession>S2JNZ1</accession>
<feature type="coiled-coil region" evidence="1">
    <location>
        <begin position="53"/>
        <end position="84"/>
    </location>
</feature>
<dbReference type="Gene3D" id="1.20.58.80">
    <property type="entry name" value="Phosphotransferase system, lactose/cellobiose-type IIA subunit"/>
    <property type="match status" value="1"/>
</dbReference>
<evidence type="ECO:0000256" key="2">
    <source>
        <dbReference type="SAM" id="MobiDB-lite"/>
    </source>
</evidence>
<dbReference type="PANTHER" id="PTHR40130">
    <property type="entry name" value="EXPRESSED PROTEIN"/>
    <property type="match status" value="1"/>
</dbReference>
<dbReference type="PANTHER" id="PTHR40130:SF1">
    <property type="entry name" value="SPINDLE POLE BODY-ASSOCIATED PROTEIN CUT12 DOMAIN-CONTAINING PROTEIN"/>
    <property type="match status" value="1"/>
</dbReference>